<organism evidence="1 2">
    <name type="scientific">Aureicoccus marinus</name>
    <dbReference type="NCBI Taxonomy" id="754435"/>
    <lineage>
        <taxon>Bacteria</taxon>
        <taxon>Pseudomonadati</taxon>
        <taxon>Bacteroidota</taxon>
        <taxon>Flavobacteriia</taxon>
        <taxon>Flavobacteriales</taxon>
        <taxon>Flavobacteriaceae</taxon>
        <taxon>Aureicoccus</taxon>
    </lineage>
</organism>
<reference evidence="2" key="1">
    <citation type="submission" date="2016-11" db="EMBL/GenBank/DDBJ databases">
        <title>Trade-off between light-utilization and light-protection in marine flavobacteria.</title>
        <authorList>
            <person name="Kumagai Y."/>
            <person name="Yoshizawa S."/>
            <person name="Kogure K."/>
        </authorList>
    </citation>
    <scope>NUCLEOTIDE SEQUENCE [LARGE SCALE GENOMIC DNA]</scope>
    <source>
        <strain evidence="2">SG-18</strain>
    </source>
</reference>
<accession>A0A2S7T4K3</accession>
<comment type="caution">
    <text evidence="1">The sequence shown here is derived from an EMBL/GenBank/DDBJ whole genome shotgun (WGS) entry which is preliminary data.</text>
</comment>
<dbReference type="AlphaFoldDB" id="A0A2S7T4K3"/>
<dbReference type="Proteomes" id="UP000239366">
    <property type="component" value="Unassembled WGS sequence"/>
</dbReference>
<evidence type="ECO:0000313" key="2">
    <source>
        <dbReference type="Proteomes" id="UP000239366"/>
    </source>
</evidence>
<dbReference type="RefSeq" id="WP_105000132.1">
    <property type="nucleotide sequence ID" value="NZ_MQVX01000001.1"/>
</dbReference>
<dbReference type="EMBL" id="MQVX01000001">
    <property type="protein sequence ID" value="PQJ14501.1"/>
    <property type="molecule type" value="Genomic_DNA"/>
</dbReference>
<evidence type="ECO:0000313" key="1">
    <source>
        <dbReference type="EMBL" id="PQJ14501.1"/>
    </source>
</evidence>
<sequence length="206" mass="24246">MIYRIRAASINKIIGSIASIKMRDDYAPELIRAVGRMKQRGKLDILPDLNGIEIRKRAKPNDIIICIPLSRSGILISQSLKQIVEGFKFPDEVQWVEATATHYDKSFKYHYFYNYESPEKDLIDWDRSKYVEVNHVGKPKSEVQYSISLEEIEHMRKNRKVRYDSPKSLYFKRSIPYDFFRLVYSTPGYFVSESLRTPLKKVIVRV</sequence>
<proteinExistence type="predicted"/>
<gene>
    <name evidence="1" type="ORF">BST99_00895</name>
</gene>
<protein>
    <submittedName>
        <fullName evidence="1">Uncharacterized protein</fullName>
    </submittedName>
</protein>
<keyword evidence="2" id="KW-1185">Reference proteome</keyword>
<name>A0A2S7T4K3_9FLAO</name>